<dbReference type="PANTHER" id="PTHR11439">
    <property type="entry name" value="GAG-POL-RELATED RETROTRANSPOSON"/>
    <property type="match status" value="1"/>
</dbReference>
<dbReference type="SUPFAM" id="SSF56672">
    <property type="entry name" value="DNA/RNA polymerases"/>
    <property type="match status" value="1"/>
</dbReference>
<accession>A0ABQ8H5H2</accession>
<protein>
    <recommendedName>
        <fullName evidence="1">Reverse transcriptase Ty1/copia-type domain-containing protein</fullName>
    </recommendedName>
</protein>
<feature type="domain" description="Reverse transcriptase Ty1/copia-type" evidence="1">
    <location>
        <begin position="1"/>
        <end position="98"/>
    </location>
</feature>
<dbReference type="Proteomes" id="UP000827721">
    <property type="component" value="Unassembled WGS sequence"/>
</dbReference>
<organism evidence="2 3">
    <name type="scientific">Xanthoceras sorbifolium</name>
    <dbReference type="NCBI Taxonomy" id="99658"/>
    <lineage>
        <taxon>Eukaryota</taxon>
        <taxon>Viridiplantae</taxon>
        <taxon>Streptophyta</taxon>
        <taxon>Embryophyta</taxon>
        <taxon>Tracheophyta</taxon>
        <taxon>Spermatophyta</taxon>
        <taxon>Magnoliopsida</taxon>
        <taxon>eudicotyledons</taxon>
        <taxon>Gunneridae</taxon>
        <taxon>Pentapetalae</taxon>
        <taxon>rosids</taxon>
        <taxon>malvids</taxon>
        <taxon>Sapindales</taxon>
        <taxon>Sapindaceae</taxon>
        <taxon>Xanthoceroideae</taxon>
        <taxon>Xanthoceras</taxon>
    </lineage>
</organism>
<sequence>MMQPERFISQDQEQKVCKLEMSIYGLKQASRSWNIRFDAVIKTYGFEQNVDEPCVYKRIIDNRVIFLVLYIDDILLIGNDIWTLSKILVQFLMQNFKKSRIPSRYGVHMSKEQCPKTPQEIEDMRRILYASVVGYTDSNFQLDKDSRKSTSGSVFTLDNGAMVWRSIKQSYIADSTMEAEYCEAAKDIIWLRKFLSDLEVFPSVNKPITLYCDNS</sequence>
<dbReference type="CDD" id="cd09272">
    <property type="entry name" value="RNase_HI_RT_Ty1"/>
    <property type="match status" value="1"/>
</dbReference>
<proteinExistence type="predicted"/>
<evidence type="ECO:0000259" key="1">
    <source>
        <dbReference type="Pfam" id="PF07727"/>
    </source>
</evidence>
<dbReference type="PANTHER" id="PTHR11439:SF496">
    <property type="entry name" value="RNA-DIRECTED DNA POLYMERASE"/>
    <property type="match status" value="1"/>
</dbReference>
<keyword evidence="3" id="KW-1185">Reference proteome</keyword>
<dbReference type="InterPro" id="IPR043502">
    <property type="entry name" value="DNA/RNA_pol_sf"/>
</dbReference>
<evidence type="ECO:0000313" key="3">
    <source>
        <dbReference type="Proteomes" id="UP000827721"/>
    </source>
</evidence>
<dbReference type="EMBL" id="JAFEMO010000014">
    <property type="protein sequence ID" value="KAH7548543.1"/>
    <property type="molecule type" value="Genomic_DNA"/>
</dbReference>
<name>A0ABQ8H5H2_9ROSI</name>
<gene>
    <name evidence="2" type="ORF">JRO89_XS14G0159900</name>
</gene>
<dbReference type="Pfam" id="PF07727">
    <property type="entry name" value="RVT_2"/>
    <property type="match status" value="1"/>
</dbReference>
<reference evidence="2 3" key="1">
    <citation type="submission" date="2021-02" db="EMBL/GenBank/DDBJ databases">
        <title>Plant Genome Project.</title>
        <authorList>
            <person name="Zhang R.-G."/>
        </authorList>
    </citation>
    <scope>NUCLEOTIDE SEQUENCE [LARGE SCALE GENOMIC DNA]</scope>
    <source>
        <tissue evidence="2">Leaves</tissue>
    </source>
</reference>
<comment type="caution">
    <text evidence="2">The sequence shown here is derived from an EMBL/GenBank/DDBJ whole genome shotgun (WGS) entry which is preliminary data.</text>
</comment>
<evidence type="ECO:0000313" key="2">
    <source>
        <dbReference type="EMBL" id="KAH7548543.1"/>
    </source>
</evidence>
<dbReference type="InterPro" id="IPR013103">
    <property type="entry name" value="RVT_2"/>
</dbReference>